<evidence type="ECO:0000256" key="1">
    <source>
        <dbReference type="ARBA" id="ARBA00022691"/>
    </source>
</evidence>
<dbReference type="InterPro" id="IPR050377">
    <property type="entry name" value="Radical_SAM_PqqE_MftC-like"/>
</dbReference>
<dbReference type="GO" id="GO:0003824">
    <property type="term" value="F:catalytic activity"/>
    <property type="evidence" value="ECO:0007669"/>
    <property type="project" value="InterPro"/>
</dbReference>
<accession>A0A1D3TTV1</accession>
<keyword evidence="1" id="KW-0949">S-adenosyl-L-methionine</keyword>
<dbReference type="SUPFAM" id="SSF102114">
    <property type="entry name" value="Radical SAM enzymes"/>
    <property type="match status" value="1"/>
</dbReference>
<evidence type="ECO:0000256" key="3">
    <source>
        <dbReference type="ARBA" id="ARBA00023004"/>
    </source>
</evidence>
<dbReference type="InterPro" id="IPR013785">
    <property type="entry name" value="Aldolase_TIM"/>
</dbReference>
<dbReference type="CDD" id="cd01335">
    <property type="entry name" value="Radical_SAM"/>
    <property type="match status" value="1"/>
</dbReference>
<keyword evidence="3" id="KW-0408">Iron</keyword>
<keyword evidence="4" id="KW-0411">Iron-sulfur</keyword>
<keyword evidence="2" id="KW-0479">Metal-binding</keyword>
<dbReference type="InterPro" id="IPR058240">
    <property type="entry name" value="rSAM_sf"/>
</dbReference>
<feature type="domain" description="Radical SAM core" evidence="5">
    <location>
        <begin position="21"/>
        <end position="228"/>
    </location>
</feature>
<dbReference type="PANTHER" id="PTHR11228">
    <property type="entry name" value="RADICAL SAM DOMAIN PROTEIN"/>
    <property type="match status" value="1"/>
</dbReference>
<evidence type="ECO:0000256" key="4">
    <source>
        <dbReference type="ARBA" id="ARBA00023014"/>
    </source>
</evidence>
<dbReference type="InterPro" id="IPR007197">
    <property type="entry name" value="rSAM"/>
</dbReference>
<name>A0A1D3TTV1_9FIRM</name>
<evidence type="ECO:0000313" key="6">
    <source>
        <dbReference type="EMBL" id="SCP97437.1"/>
    </source>
</evidence>
<dbReference type="STRING" id="1619234.SAMN05421730_101095"/>
<dbReference type="Proteomes" id="UP000199315">
    <property type="component" value="Unassembled WGS sequence"/>
</dbReference>
<dbReference type="PANTHER" id="PTHR11228:SF7">
    <property type="entry name" value="PQQA PEPTIDE CYCLASE"/>
    <property type="match status" value="1"/>
</dbReference>
<sequence>MKIRSFLQLSFAGITTVIFKRKKPVIGSIIVTDRCNLSCRHCAVSNITGILYPYARIRADMQNLFDQGVRVLLFYGGEPFLWKDSGRTIRNLVIEAKTMGFALVNVVTNGTFPLAIPEADLILVSLDGGREKHNAIRGDTYDRIISNIRNSTSDNICLYMAINRINKDDIEKVCRTAKSMKNVRAVSFNFHTPYPGTEYLKLSKREKQDCCSRIGKMMDAGYPVLNLRTAFPYVIRNTFKTPCSQCVIIENGKQWTCGRCIDIQGLCSQCGFLFAAEYSLVFGGDIRVIADMVRTYMKYL</sequence>
<dbReference type="Gene3D" id="3.20.20.70">
    <property type="entry name" value="Aldolase class I"/>
    <property type="match status" value="1"/>
</dbReference>
<dbReference type="PROSITE" id="PS51918">
    <property type="entry name" value="RADICAL_SAM"/>
    <property type="match status" value="1"/>
</dbReference>
<evidence type="ECO:0000256" key="2">
    <source>
        <dbReference type="ARBA" id="ARBA00022723"/>
    </source>
</evidence>
<evidence type="ECO:0000259" key="5">
    <source>
        <dbReference type="PROSITE" id="PS51918"/>
    </source>
</evidence>
<dbReference type="GO" id="GO:0051536">
    <property type="term" value="F:iron-sulfur cluster binding"/>
    <property type="evidence" value="ECO:0007669"/>
    <property type="project" value="UniProtKB-KW"/>
</dbReference>
<dbReference type="OrthoDB" id="1854625at2"/>
<protein>
    <submittedName>
        <fullName evidence="6">Radical SAM superfamily enzyme, MoaA/NifB/PqqE/SkfB family</fullName>
    </submittedName>
</protein>
<dbReference type="RefSeq" id="WP_091233552.1">
    <property type="nucleotide sequence ID" value="NZ_FMKA01000010.1"/>
</dbReference>
<evidence type="ECO:0000313" key="7">
    <source>
        <dbReference type="Proteomes" id="UP000199315"/>
    </source>
</evidence>
<reference evidence="6 7" key="1">
    <citation type="submission" date="2016-09" db="EMBL/GenBank/DDBJ databases">
        <authorList>
            <person name="Capua I."/>
            <person name="De Benedictis P."/>
            <person name="Joannis T."/>
            <person name="Lombin L.H."/>
            <person name="Cattoli G."/>
        </authorList>
    </citation>
    <scope>NUCLEOTIDE SEQUENCE [LARGE SCALE GENOMIC DNA]</scope>
    <source>
        <strain evidence="6 7">GluBS11</strain>
    </source>
</reference>
<dbReference type="AlphaFoldDB" id="A0A1D3TTV1"/>
<organism evidence="6 7">
    <name type="scientific">Anaerobium acetethylicum</name>
    <dbReference type="NCBI Taxonomy" id="1619234"/>
    <lineage>
        <taxon>Bacteria</taxon>
        <taxon>Bacillati</taxon>
        <taxon>Bacillota</taxon>
        <taxon>Clostridia</taxon>
        <taxon>Lachnospirales</taxon>
        <taxon>Lachnospiraceae</taxon>
        <taxon>Anaerobium</taxon>
    </lineage>
</organism>
<gene>
    <name evidence="6" type="ORF">SAMN05421730_101095</name>
</gene>
<dbReference type="SFLD" id="SFLDS00029">
    <property type="entry name" value="Radical_SAM"/>
    <property type="match status" value="1"/>
</dbReference>
<dbReference type="SFLD" id="SFLDG01067">
    <property type="entry name" value="SPASM/twitch_domain_containing"/>
    <property type="match status" value="1"/>
</dbReference>
<proteinExistence type="predicted"/>
<keyword evidence="7" id="KW-1185">Reference proteome</keyword>
<dbReference type="GO" id="GO:0046872">
    <property type="term" value="F:metal ion binding"/>
    <property type="evidence" value="ECO:0007669"/>
    <property type="project" value="UniProtKB-KW"/>
</dbReference>
<dbReference type="EMBL" id="FMKA01000010">
    <property type="protein sequence ID" value="SCP97437.1"/>
    <property type="molecule type" value="Genomic_DNA"/>
</dbReference>
<dbReference type="Pfam" id="PF04055">
    <property type="entry name" value="Radical_SAM"/>
    <property type="match status" value="1"/>
</dbReference>